<dbReference type="InterPro" id="IPR043502">
    <property type="entry name" value="DNA/RNA_pol_sf"/>
</dbReference>
<keyword evidence="1" id="KW-0479">Metal-binding</keyword>
<dbReference type="Gene3D" id="3.30.160.60">
    <property type="entry name" value="Classic Zinc Finger"/>
    <property type="match status" value="1"/>
</dbReference>
<dbReference type="InParanoid" id="A0A3Q3MZ22"/>
<reference evidence="5" key="1">
    <citation type="submission" date="2025-08" db="UniProtKB">
        <authorList>
            <consortium name="Ensembl"/>
        </authorList>
    </citation>
    <scope>IDENTIFICATION</scope>
</reference>
<dbReference type="Ensembl" id="ENSMAMT00000030430.2">
    <property type="protein sequence ID" value="ENSMAMP00000029662.2"/>
    <property type="gene ID" value="ENSMAMG00000019985.2"/>
</dbReference>
<evidence type="ECO:0000313" key="6">
    <source>
        <dbReference type="Proteomes" id="UP000261640"/>
    </source>
</evidence>
<evidence type="ECO:0000259" key="4">
    <source>
        <dbReference type="PROSITE" id="PS50878"/>
    </source>
</evidence>
<evidence type="ECO:0000313" key="5">
    <source>
        <dbReference type="Ensembl" id="ENSMAMP00000029662.2"/>
    </source>
</evidence>
<dbReference type="SMART" id="SM00355">
    <property type="entry name" value="ZnF_C2H2"/>
    <property type="match status" value="2"/>
</dbReference>
<organism evidence="5 6">
    <name type="scientific">Mastacembelus armatus</name>
    <name type="common">zig-zag eel</name>
    <dbReference type="NCBI Taxonomy" id="205130"/>
    <lineage>
        <taxon>Eukaryota</taxon>
        <taxon>Metazoa</taxon>
        <taxon>Chordata</taxon>
        <taxon>Craniata</taxon>
        <taxon>Vertebrata</taxon>
        <taxon>Euteleostomi</taxon>
        <taxon>Actinopterygii</taxon>
        <taxon>Neopterygii</taxon>
        <taxon>Teleostei</taxon>
        <taxon>Neoteleostei</taxon>
        <taxon>Acanthomorphata</taxon>
        <taxon>Anabantaria</taxon>
        <taxon>Synbranchiformes</taxon>
        <taxon>Mastacembelidae</taxon>
        <taxon>Mastacembelus</taxon>
    </lineage>
</organism>
<keyword evidence="6" id="KW-1185">Reference proteome</keyword>
<dbReference type="PROSITE" id="PS50157">
    <property type="entry name" value="ZINC_FINGER_C2H2_2"/>
    <property type="match status" value="1"/>
</dbReference>
<dbReference type="GO" id="GO:0008270">
    <property type="term" value="F:zinc ion binding"/>
    <property type="evidence" value="ECO:0007669"/>
    <property type="project" value="UniProtKB-KW"/>
</dbReference>
<name>A0A3Q3MZ22_9TELE</name>
<feature type="domain" description="Reverse transcriptase" evidence="4">
    <location>
        <begin position="483"/>
        <end position="760"/>
    </location>
</feature>
<accession>A0A3Q3MZ22</accession>
<evidence type="ECO:0000256" key="1">
    <source>
        <dbReference type="PROSITE-ProRule" id="PRU00042"/>
    </source>
</evidence>
<dbReference type="STRING" id="205130.ENSMAMP00000029662"/>
<sequence length="1161" mass="130663">MASPINWWRQGGVSGWKTRHPLSGVRKLLRGVRSVDNSPLPDPKPRSPPRSVDLSENLLVRSRWLRERPDKECPPGSMPSTPIRGSCKSVPRTILFPKEGRRRPQILVFSTNKCKFCHAELETGNDAVKHMKQVHRPWRVLLICSKCSGTYSTLPRVLTHIPKCGVSRKMTEGSFKCTHCTGAFTSKRGLSLHARRKHLGSGVCEAPSQLETSHSHSNRIWGIEETETLKDLIKLKGGQPGFLEEARKALPKFSKTQIRHKYKYLKRKAPSDGDLLPAPKAMDQMDLDQLKAPLPAADTVAVVKDTLLDCLVHSETTPGLPPINDTPESLNNYVGELLRKLGTGKRAGQRLLGRRKAVRNRKRMRIRAKYRHMQWLYEKKKSSAAKLILDGVNHLECQIDPRLVAGTYRSVWEAEDSYMNLGGFGNIPQVDNSLLCQPVSPEEVRKVLRAMDSSGAPGPDGVKRGHLLVWDPEGVRLAGLFNRILLSGRLPRCLKRSRTTLIPKTGDQHKLDEIGNWRPITIGSTLLRAFSGILNGRLAEVCPIHPRQRGFIAASGCSENLAILAGLLQQCKRERSTLAVVFIDFSKAFDTVSHKHVEEILLRRGVDELIRGLIRDAYKGCHTRITTKGRETPKIYLRVGVKQGDPLSPLLFNLAIDPLVRKLEEIGSGYKTEEGRSISSLAFADDLVVLSDSWKGMAKNLAILDTFSELTGLRTNPAKCHGFMISKAGPKKQVSPWSLKDTPIHMVAAHESVKYLGVRVNPWKGILKPKLKEEKLKPSQKVEVLRRYALPRLLYTADHGMVSQGILMECDRMVRSKVKEWLHLMPSTANGLLYASFRDGGLGVMKLEAAIPRLQLRRILKLLESEDIETAAAARKAFTIRTIQRLVRQIGGKGGDQSEETDPRKLIPADLLTTQSWRKEEKKKWCMLEVQGEGVECFDEDRASNNWLRDPREVKMKESEFILALQVRTQTLPILAHKFRGVKVSGHTVRCRLCHRHRETMRHLLSKCKALKKNRMANHNKICDLLGQVAKENGWQVESEKHLVTWDGIKGVPDLIILKDTQAMIIDVTLRFEAQRDTLARAEVEKAEKYSVFRQEVMERCQGVTSVCTFGFPIGVRGKWFTGNNTVLNLIGCKASRTKELAKLFSRRVILGTVDMFAIYA</sequence>
<dbReference type="PROSITE" id="PS00028">
    <property type="entry name" value="ZINC_FINGER_C2H2_1"/>
    <property type="match status" value="1"/>
</dbReference>
<evidence type="ECO:0000259" key="3">
    <source>
        <dbReference type="PROSITE" id="PS50157"/>
    </source>
</evidence>
<dbReference type="PANTHER" id="PTHR19446">
    <property type="entry name" value="REVERSE TRANSCRIPTASES"/>
    <property type="match status" value="1"/>
</dbReference>
<dbReference type="PROSITE" id="PS50878">
    <property type="entry name" value="RT_POL"/>
    <property type="match status" value="1"/>
</dbReference>
<keyword evidence="1" id="KW-0862">Zinc</keyword>
<dbReference type="AlphaFoldDB" id="A0A3Q3MZ22"/>
<feature type="region of interest" description="Disordered" evidence="2">
    <location>
        <begin position="33"/>
        <end position="52"/>
    </location>
</feature>
<feature type="domain" description="C2H2-type" evidence="3">
    <location>
        <begin position="175"/>
        <end position="203"/>
    </location>
</feature>
<dbReference type="InterPro" id="IPR013087">
    <property type="entry name" value="Znf_C2H2_type"/>
</dbReference>
<dbReference type="Pfam" id="PF00078">
    <property type="entry name" value="RVT_1"/>
    <property type="match status" value="1"/>
</dbReference>
<dbReference type="SUPFAM" id="SSF56672">
    <property type="entry name" value="DNA/RNA polymerases"/>
    <property type="match status" value="1"/>
</dbReference>
<dbReference type="InterPro" id="IPR000477">
    <property type="entry name" value="RT_dom"/>
</dbReference>
<keyword evidence="1" id="KW-0863">Zinc-finger</keyword>
<dbReference type="Proteomes" id="UP000261640">
    <property type="component" value="Unplaced"/>
</dbReference>
<evidence type="ECO:0000256" key="2">
    <source>
        <dbReference type="SAM" id="MobiDB-lite"/>
    </source>
</evidence>
<dbReference type="GeneTree" id="ENSGT00400000024060"/>
<evidence type="ECO:0008006" key="7">
    <source>
        <dbReference type="Google" id="ProtNLM"/>
    </source>
</evidence>
<proteinExistence type="predicted"/>
<protein>
    <recommendedName>
        <fullName evidence="7">Reverse transcriptase domain-containing protein</fullName>
    </recommendedName>
</protein>
<reference evidence="5" key="2">
    <citation type="submission" date="2025-09" db="UniProtKB">
        <authorList>
            <consortium name="Ensembl"/>
        </authorList>
    </citation>
    <scope>IDENTIFICATION</scope>
</reference>
<dbReference type="CDD" id="cd01650">
    <property type="entry name" value="RT_nLTR_like"/>
    <property type="match status" value="1"/>
</dbReference>